<dbReference type="InterPro" id="IPR051531">
    <property type="entry name" value="N-acetyltransferase"/>
</dbReference>
<dbReference type="AlphaFoldDB" id="A0A6I4U803"/>
<protein>
    <submittedName>
        <fullName evidence="2">GNAT family N-acetyltransferase</fullName>
    </submittedName>
</protein>
<reference evidence="2 3" key="1">
    <citation type="submission" date="2019-12" db="EMBL/GenBank/DDBJ databases">
        <title>Genomic-based taxomic classification of the family Erythrobacteraceae.</title>
        <authorList>
            <person name="Xu L."/>
        </authorList>
    </citation>
    <scope>NUCLEOTIDE SEQUENCE [LARGE SCALE GENOMIC DNA]</scope>
    <source>
        <strain evidence="2 3">LMG 29519</strain>
    </source>
</reference>
<dbReference type="Gene3D" id="3.40.630.30">
    <property type="match status" value="1"/>
</dbReference>
<dbReference type="EMBL" id="WTYR01000001">
    <property type="protein sequence ID" value="MXP10945.1"/>
    <property type="molecule type" value="Genomic_DNA"/>
</dbReference>
<dbReference type="RefSeq" id="WP_160617511.1">
    <property type="nucleotide sequence ID" value="NZ_WTYR01000001.1"/>
</dbReference>
<evidence type="ECO:0000313" key="2">
    <source>
        <dbReference type="EMBL" id="MXP10945.1"/>
    </source>
</evidence>
<evidence type="ECO:0000259" key="1">
    <source>
        <dbReference type="PROSITE" id="PS51186"/>
    </source>
</evidence>
<dbReference type="SUPFAM" id="SSF55729">
    <property type="entry name" value="Acyl-CoA N-acyltransferases (Nat)"/>
    <property type="match status" value="1"/>
</dbReference>
<dbReference type="Pfam" id="PF13302">
    <property type="entry name" value="Acetyltransf_3"/>
    <property type="match status" value="1"/>
</dbReference>
<sequence>MTERLDLRLPTRDDIAPMHAIVSHPDTQRFLGPPDDFAAHYVRSQRNAGSWFLSGYGIFIVRERESGNVIGNCGVFHTYRGLGADMDDGPEAGWIIDAAYAGKGYAREAMEAALAWFDKTHGPQRITAMIEPGNVASFALAAHLGFHAFRKAAMEGVDLVLLERLPQQRRAETT</sequence>
<keyword evidence="2" id="KW-0808">Transferase</keyword>
<dbReference type="PANTHER" id="PTHR43792">
    <property type="entry name" value="GNAT FAMILY, PUTATIVE (AFU_ORTHOLOGUE AFUA_3G00765)-RELATED-RELATED"/>
    <property type="match status" value="1"/>
</dbReference>
<organism evidence="2 3">
    <name type="scientific">Alteriqipengyuania halimionae</name>
    <dbReference type="NCBI Taxonomy" id="1926630"/>
    <lineage>
        <taxon>Bacteria</taxon>
        <taxon>Pseudomonadati</taxon>
        <taxon>Pseudomonadota</taxon>
        <taxon>Alphaproteobacteria</taxon>
        <taxon>Sphingomonadales</taxon>
        <taxon>Erythrobacteraceae</taxon>
        <taxon>Alteriqipengyuania</taxon>
    </lineage>
</organism>
<dbReference type="GO" id="GO:0016747">
    <property type="term" value="F:acyltransferase activity, transferring groups other than amino-acyl groups"/>
    <property type="evidence" value="ECO:0007669"/>
    <property type="project" value="InterPro"/>
</dbReference>
<dbReference type="Proteomes" id="UP000429229">
    <property type="component" value="Unassembled WGS sequence"/>
</dbReference>
<accession>A0A6I4U803</accession>
<dbReference type="InterPro" id="IPR000182">
    <property type="entry name" value="GNAT_dom"/>
</dbReference>
<gene>
    <name evidence="2" type="ORF">GRI68_12215</name>
</gene>
<name>A0A6I4U803_9SPHN</name>
<proteinExistence type="predicted"/>
<dbReference type="InterPro" id="IPR016181">
    <property type="entry name" value="Acyl_CoA_acyltransferase"/>
</dbReference>
<keyword evidence="3" id="KW-1185">Reference proteome</keyword>
<comment type="caution">
    <text evidence="2">The sequence shown here is derived from an EMBL/GenBank/DDBJ whole genome shotgun (WGS) entry which is preliminary data.</text>
</comment>
<dbReference type="PROSITE" id="PS51186">
    <property type="entry name" value="GNAT"/>
    <property type="match status" value="1"/>
</dbReference>
<dbReference type="PANTHER" id="PTHR43792:SF1">
    <property type="entry name" value="N-ACETYLTRANSFERASE DOMAIN-CONTAINING PROTEIN"/>
    <property type="match status" value="1"/>
</dbReference>
<evidence type="ECO:0000313" key="3">
    <source>
        <dbReference type="Proteomes" id="UP000429229"/>
    </source>
</evidence>
<dbReference type="OrthoDB" id="6293260at2"/>
<feature type="domain" description="N-acetyltransferase" evidence="1">
    <location>
        <begin position="5"/>
        <end position="166"/>
    </location>
</feature>